<dbReference type="AlphaFoldDB" id="A0AAN6XLX6"/>
<gene>
    <name evidence="2" type="ORF">QBC40DRAFT_251350</name>
</gene>
<comment type="caution">
    <text evidence="2">The sequence shown here is derived from an EMBL/GenBank/DDBJ whole genome shotgun (WGS) entry which is preliminary data.</text>
</comment>
<evidence type="ECO:0000259" key="1">
    <source>
        <dbReference type="PROSITE" id="PS51462"/>
    </source>
</evidence>
<dbReference type="Proteomes" id="UP001303160">
    <property type="component" value="Unassembled WGS sequence"/>
</dbReference>
<reference evidence="2" key="1">
    <citation type="journal article" date="2023" name="Mol. Phylogenet. Evol.">
        <title>Genome-scale phylogeny and comparative genomics of the fungal order Sordariales.</title>
        <authorList>
            <person name="Hensen N."/>
            <person name="Bonometti L."/>
            <person name="Westerberg I."/>
            <person name="Brannstrom I.O."/>
            <person name="Guillou S."/>
            <person name="Cros-Aarteil S."/>
            <person name="Calhoun S."/>
            <person name="Haridas S."/>
            <person name="Kuo A."/>
            <person name="Mondo S."/>
            <person name="Pangilinan J."/>
            <person name="Riley R."/>
            <person name="LaButti K."/>
            <person name="Andreopoulos B."/>
            <person name="Lipzen A."/>
            <person name="Chen C."/>
            <person name="Yan M."/>
            <person name="Daum C."/>
            <person name="Ng V."/>
            <person name="Clum A."/>
            <person name="Steindorff A."/>
            <person name="Ohm R.A."/>
            <person name="Martin F."/>
            <person name="Silar P."/>
            <person name="Natvig D.O."/>
            <person name="Lalanne C."/>
            <person name="Gautier V."/>
            <person name="Ament-Velasquez S.L."/>
            <person name="Kruys A."/>
            <person name="Hutchinson M.I."/>
            <person name="Powell A.J."/>
            <person name="Barry K."/>
            <person name="Miller A.N."/>
            <person name="Grigoriev I.V."/>
            <person name="Debuchy R."/>
            <person name="Gladieux P."/>
            <person name="Hiltunen Thoren M."/>
            <person name="Johannesson H."/>
        </authorList>
    </citation>
    <scope>NUCLEOTIDE SEQUENCE</scope>
    <source>
        <strain evidence="2">CBS 315.58</strain>
    </source>
</reference>
<dbReference type="Gene3D" id="3.90.79.10">
    <property type="entry name" value="Nucleoside Triphosphate Pyrophosphohydrolase"/>
    <property type="match status" value="1"/>
</dbReference>
<accession>A0AAN6XLX6</accession>
<reference evidence="2" key="2">
    <citation type="submission" date="2023-05" db="EMBL/GenBank/DDBJ databases">
        <authorList>
            <consortium name="Lawrence Berkeley National Laboratory"/>
            <person name="Steindorff A."/>
            <person name="Hensen N."/>
            <person name="Bonometti L."/>
            <person name="Westerberg I."/>
            <person name="Brannstrom I.O."/>
            <person name="Guillou S."/>
            <person name="Cros-Aarteil S."/>
            <person name="Calhoun S."/>
            <person name="Haridas S."/>
            <person name="Kuo A."/>
            <person name="Mondo S."/>
            <person name="Pangilinan J."/>
            <person name="Riley R."/>
            <person name="Labutti K."/>
            <person name="Andreopoulos B."/>
            <person name="Lipzen A."/>
            <person name="Chen C."/>
            <person name="Yanf M."/>
            <person name="Daum C."/>
            <person name="Ng V."/>
            <person name="Clum A."/>
            <person name="Ohm R."/>
            <person name="Martin F."/>
            <person name="Silar P."/>
            <person name="Natvig D."/>
            <person name="Lalanne C."/>
            <person name="Gautier V."/>
            <person name="Ament-Velasquez S.L."/>
            <person name="Kruys A."/>
            <person name="Hutchinson M.I."/>
            <person name="Powell A.J."/>
            <person name="Barry K."/>
            <person name="Miller A.N."/>
            <person name="Grigoriev I.V."/>
            <person name="Debuchy R."/>
            <person name="Gladieux P."/>
            <person name="Thoren M.H."/>
            <person name="Johannesson H."/>
        </authorList>
    </citation>
    <scope>NUCLEOTIDE SEQUENCE</scope>
    <source>
        <strain evidence="2">CBS 315.58</strain>
    </source>
</reference>
<protein>
    <submittedName>
        <fullName evidence="2">Thiamine pyrophosphokinase</fullName>
    </submittedName>
</protein>
<name>A0AAN6XLX6_9PEZI</name>
<dbReference type="InterPro" id="IPR015797">
    <property type="entry name" value="NUDIX_hydrolase-like_dom_sf"/>
</dbReference>
<keyword evidence="3" id="KW-1185">Reference proteome</keyword>
<proteinExistence type="predicted"/>
<dbReference type="Gene3D" id="3.30.750.160">
    <property type="match status" value="1"/>
</dbReference>
<evidence type="ECO:0000313" key="2">
    <source>
        <dbReference type="EMBL" id="KAK4203129.1"/>
    </source>
</evidence>
<dbReference type="EMBL" id="MU863891">
    <property type="protein sequence ID" value="KAK4203129.1"/>
    <property type="molecule type" value="Genomic_DNA"/>
</dbReference>
<feature type="domain" description="Nudix hydrolase" evidence="1">
    <location>
        <begin position="245"/>
        <end position="391"/>
    </location>
</feature>
<dbReference type="SUPFAM" id="SSF55811">
    <property type="entry name" value="Nudix"/>
    <property type="match status" value="1"/>
</dbReference>
<dbReference type="InterPro" id="IPR000086">
    <property type="entry name" value="NUDIX_hydrolase_dom"/>
</dbReference>
<organism evidence="2 3">
    <name type="scientific">Triangularia verruculosa</name>
    <dbReference type="NCBI Taxonomy" id="2587418"/>
    <lineage>
        <taxon>Eukaryota</taxon>
        <taxon>Fungi</taxon>
        <taxon>Dikarya</taxon>
        <taxon>Ascomycota</taxon>
        <taxon>Pezizomycotina</taxon>
        <taxon>Sordariomycetes</taxon>
        <taxon>Sordariomycetidae</taxon>
        <taxon>Sordariales</taxon>
        <taxon>Podosporaceae</taxon>
        <taxon>Triangularia</taxon>
    </lineage>
</organism>
<dbReference type="PROSITE" id="PS51462">
    <property type="entry name" value="NUDIX"/>
    <property type="match status" value="1"/>
</dbReference>
<sequence length="422" mass="46953">MYAMSLLKTRARLAEDAPYANLDLVNMVDTWPHPSSPSYANHTAKYYTFFVDPYPKPFGYIHKDFVRDLPWRTEYWLLDHGAKTITLAIPADRPNTFETRTKAMRQTLWDGHRQVAAENKRVGTITRRSLYRWCNELFPLLYPPTREPVLELDGCGVDMLGIINESVFLVAYTYGLPAAATISSPSASSLSTLERVTSSTSVTSTASTVGTSTATTPLSEIDMSKLNFNSRLTTTTTNLAVTDPTTVPCAGATEHDTGELRVYLSRRAAWKSAWPSLLDCSAAGGLSSSDASALEGVIREAHEEVRLPSRYLRSNAKYIGESRLQLCETELGEEGCQMQVQHCFEVELPDYIAPRPADGDGEVTGWVLVTVGELKEKLRMGEIKPASGLVLIRWMLERGLLTEEEGGWGEVGRRLRREFVVQ</sequence>
<evidence type="ECO:0000313" key="3">
    <source>
        <dbReference type="Proteomes" id="UP001303160"/>
    </source>
</evidence>